<dbReference type="Pfam" id="PF06985">
    <property type="entry name" value="HET"/>
    <property type="match status" value="1"/>
</dbReference>
<dbReference type="InterPro" id="IPR010730">
    <property type="entry name" value="HET"/>
</dbReference>
<dbReference type="EMBL" id="JAACJM010000119">
    <property type="protein sequence ID" value="KAF5344720.1"/>
    <property type="molecule type" value="Genomic_DNA"/>
</dbReference>
<dbReference type="Proteomes" id="UP000559256">
    <property type="component" value="Unassembled WGS sequence"/>
</dbReference>
<feature type="domain" description="Heterokaryon incompatibility" evidence="1">
    <location>
        <begin position="2"/>
        <end position="51"/>
    </location>
</feature>
<comment type="caution">
    <text evidence="2">The sequence shown here is derived from an EMBL/GenBank/DDBJ whole genome shotgun (WGS) entry which is preliminary data.</text>
</comment>
<accession>A0A8H5CMY3</accession>
<protein>
    <recommendedName>
        <fullName evidence="1">Heterokaryon incompatibility domain-containing protein</fullName>
    </recommendedName>
</protein>
<reference evidence="2 3" key="1">
    <citation type="journal article" date="2020" name="ISME J.">
        <title>Uncovering the hidden diversity of litter-decomposition mechanisms in mushroom-forming fungi.</title>
        <authorList>
            <person name="Floudas D."/>
            <person name="Bentzer J."/>
            <person name="Ahren D."/>
            <person name="Johansson T."/>
            <person name="Persson P."/>
            <person name="Tunlid A."/>
        </authorList>
    </citation>
    <scope>NUCLEOTIDE SEQUENCE [LARGE SCALE GENOMIC DNA]</scope>
    <source>
        <strain evidence="2 3">CBS 291.85</strain>
    </source>
</reference>
<evidence type="ECO:0000313" key="2">
    <source>
        <dbReference type="EMBL" id="KAF5344720.1"/>
    </source>
</evidence>
<dbReference type="OrthoDB" id="5303367at2759"/>
<sequence length="361" mass="41451">MACHQALRDGLEYVWVDTCCVTQGNHNDVVRNIRSMFAYYRNGYVCYVHLADVYLRDDMWRSRFAHSEWFRRGWTLQELLAPGVVDFFDSEWNYVGSKLDLQDIVSHITTKPPEIISGEQSLQDIHPLKRMSWALGRQTSRPQDRAYCLSGLLNVSIEPDYTEDLRQSMNRLWAAFLHSNSKYKHEIGVEFSLFDFVDSIRDGTQLIALDTLKRAGSTSRGRRAQQLDERLFIFYDRDDNGSIISYTQLPPGSPAYQDVVPARGIPSSSSLFDFVDSIRDETQLIALDTQTHAIQFLDNPKRAGSTSRGQGAQQFYGWDDNISYNELPRMAQSRKPAVWQDITKESLSERIRILVVGKVPS</sequence>
<dbReference type="PANTHER" id="PTHR10622:SF10">
    <property type="entry name" value="HET DOMAIN-CONTAINING PROTEIN"/>
    <property type="match status" value="1"/>
</dbReference>
<keyword evidence="3" id="KW-1185">Reference proteome</keyword>
<proteinExistence type="predicted"/>
<name>A0A8H5CMY3_9AGAR</name>
<dbReference type="AlphaFoldDB" id="A0A8H5CMY3"/>
<evidence type="ECO:0000313" key="3">
    <source>
        <dbReference type="Proteomes" id="UP000559256"/>
    </source>
</evidence>
<gene>
    <name evidence="2" type="ORF">D9758_015289</name>
</gene>
<organism evidence="2 3">
    <name type="scientific">Tetrapyrgos nigripes</name>
    <dbReference type="NCBI Taxonomy" id="182062"/>
    <lineage>
        <taxon>Eukaryota</taxon>
        <taxon>Fungi</taxon>
        <taxon>Dikarya</taxon>
        <taxon>Basidiomycota</taxon>
        <taxon>Agaricomycotina</taxon>
        <taxon>Agaricomycetes</taxon>
        <taxon>Agaricomycetidae</taxon>
        <taxon>Agaricales</taxon>
        <taxon>Marasmiineae</taxon>
        <taxon>Marasmiaceae</taxon>
        <taxon>Tetrapyrgos</taxon>
    </lineage>
</organism>
<evidence type="ECO:0000259" key="1">
    <source>
        <dbReference type="Pfam" id="PF06985"/>
    </source>
</evidence>
<dbReference type="PANTHER" id="PTHR10622">
    <property type="entry name" value="HET DOMAIN-CONTAINING PROTEIN"/>
    <property type="match status" value="1"/>
</dbReference>